<proteinExistence type="inferred from homology"/>
<reference evidence="2" key="1">
    <citation type="submission" date="2020-07" db="EMBL/GenBank/DDBJ databases">
        <title>Huge and variable diversity of episymbiotic CPR bacteria and DPANN archaea in groundwater ecosystems.</title>
        <authorList>
            <person name="He C.Y."/>
            <person name="Keren R."/>
            <person name="Whittaker M."/>
            <person name="Farag I.F."/>
            <person name="Doudna J."/>
            <person name="Cate J.H.D."/>
            <person name="Banfield J.F."/>
        </authorList>
    </citation>
    <scope>NUCLEOTIDE SEQUENCE</scope>
    <source>
        <strain evidence="2">NC_groundwater_17_Pr7_B-0.1um_64_12</strain>
    </source>
</reference>
<dbReference type="PANTHER" id="PTHR36842">
    <property type="entry name" value="PROTEIN TOLB HOMOLOG"/>
    <property type="match status" value="1"/>
</dbReference>
<evidence type="ECO:0000313" key="3">
    <source>
        <dbReference type="Proteomes" id="UP000727962"/>
    </source>
</evidence>
<dbReference type="SUPFAM" id="SSF82171">
    <property type="entry name" value="DPP6 N-terminal domain-like"/>
    <property type="match status" value="1"/>
</dbReference>
<dbReference type="Proteomes" id="UP000727962">
    <property type="component" value="Unassembled WGS sequence"/>
</dbReference>
<dbReference type="Pfam" id="PF07676">
    <property type="entry name" value="PD40"/>
    <property type="match status" value="5"/>
</dbReference>
<dbReference type="EMBL" id="JACOSL010000065">
    <property type="protein sequence ID" value="MBI1757547.1"/>
    <property type="molecule type" value="Genomic_DNA"/>
</dbReference>
<name>A0A931LUF4_FIMGI</name>
<evidence type="ECO:0000313" key="2">
    <source>
        <dbReference type="EMBL" id="MBI1757547.1"/>
    </source>
</evidence>
<evidence type="ECO:0000256" key="1">
    <source>
        <dbReference type="ARBA" id="ARBA00009820"/>
    </source>
</evidence>
<dbReference type="InterPro" id="IPR011659">
    <property type="entry name" value="WD40"/>
</dbReference>
<comment type="caution">
    <text evidence="2">The sequence shown here is derived from an EMBL/GenBank/DDBJ whole genome shotgun (WGS) entry which is preliminary data.</text>
</comment>
<organism evidence="2 3">
    <name type="scientific">Fimbriimonas ginsengisoli</name>
    <dbReference type="NCBI Taxonomy" id="1005039"/>
    <lineage>
        <taxon>Bacteria</taxon>
        <taxon>Bacillati</taxon>
        <taxon>Armatimonadota</taxon>
        <taxon>Fimbriimonadia</taxon>
        <taxon>Fimbriimonadales</taxon>
        <taxon>Fimbriimonadaceae</taxon>
        <taxon>Fimbriimonas</taxon>
    </lineage>
</organism>
<sequence>MILALPALLCLAQHGPNSISIPDDPREPHLRNVRQLTFGGQNAEAYWNLEGTKLIFQSSQPEYPDEQIFTMNIDGSDKRLVSTGKGRCTCSYYMPDGKHIVFSSTHATQPGPQPPVDRSKGYVWMVNPHYAMYRANPDGSDLTPLIRRDGYVAETTIAPNGKFMTFTGSWEGDLDIYRCDLDGKHIKRLTHEVGYDGGPFVSWDSKWIVYRRDAERTPAEVEDYKKLLADHLVRPTHLELWIMDPNGRHKRQITRLKAASFAPFVQPDDKHIIFSSNVGDPKGRTFELFRVNFDGAGLEQITHGGQFEGFPMFTRDGKHLVWASNRNGSKPRETNLFVADWVE</sequence>
<protein>
    <submittedName>
        <fullName evidence="2">PD40 domain-containing protein</fullName>
    </submittedName>
</protein>
<accession>A0A931LUF4</accession>
<comment type="similarity">
    <text evidence="1">Belongs to the TolB family.</text>
</comment>
<dbReference type="InterPro" id="IPR011042">
    <property type="entry name" value="6-blade_b-propeller_TolB-like"/>
</dbReference>
<gene>
    <name evidence="2" type="ORF">HYR64_10635</name>
</gene>
<dbReference type="AlphaFoldDB" id="A0A931LUF4"/>
<dbReference type="Gene3D" id="2.120.10.30">
    <property type="entry name" value="TolB, C-terminal domain"/>
    <property type="match status" value="2"/>
</dbReference>
<dbReference type="PANTHER" id="PTHR36842:SF1">
    <property type="entry name" value="PROTEIN TOLB"/>
    <property type="match status" value="1"/>
</dbReference>